<evidence type="ECO:0000256" key="1">
    <source>
        <dbReference type="SAM" id="Phobius"/>
    </source>
</evidence>
<dbReference type="Proteomes" id="UP000239907">
    <property type="component" value="Unassembled WGS sequence"/>
</dbReference>
<accession>A0A2S7U6J5</accession>
<dbReference type="AlphaFoldDB" id="A0A2S7U6J5"/>
<organism evidence="2 3">
    <name type="scientific">Rubritalea profundi</name>
    <dbReference type="NCBI Taxonomy" id="1658618"/>
    <lineage>
        <taxon>Bacteria</taxon>
        <taxon>Pseudomonadati</taxon>
        <taxon>Verrucomicrobiota</taxon>
        <taxon>Verrucomicrobiia</taxon>
        <taxon>Verrucomicrobiales</taxon>
        <taxon>Rubritaleaceae</taxon>
        <taxon>Rubritalea</taxon>
    </lineage>
</organism>
<feature type="transmembrane region" description="Helical" evidence="1">
    <location>
        <begin position="5"/>
        <end position="23"/>
    </location>
</feature>
<gene>
    <name evidence="2" type="ORF">BSZ32_17365</name>
</gene>
<keyword evidence="3" id="KW-1185">Reference proteome</keyword>
<keyword evidence="1" id="KW-1133">Transmembrane helix</keyword>
<name>A0A2S7U6J5_9BACT</name>
<evidence type="ECO:0000313" key="2">
    <source>
        <dbReference type="EMBL" id="PQJ30071.1"/>
    </source>
</evidence>
<proteinExistence type="predicted"/>
<keyword evidence="1" id="KW-0812">Transmembrane</keyword>
<dbReference type="RefSeq" id="WP_105044592.1">
    <property type="nucleotide sequence ID" value="NZ_MQWA01000001.1"/>
</dbReference>
<comment type="caution">
    <text evidence="2">The sequence shown here is derived from an EMBL/GenBank/DDBJ whole genome shotgun (WGS) entry which is preliminary data.</text>
</comment>
<dbReference type="OrthoDB" id="196506at2"/>
<reference evidence="2 3" key="1">
    <citation type="submission" date="2016-12" db="EMBL/GenBank/DDBJ databases">
        <title>Study of bacterial adaptation to deep sea.</title>
        <authorList>
            <person name="Song J."/>
            <person name="Yoshizawa S."/>
            <person name="Kogure K."/>
        </authorList>
    </citation>
    <scope>NUCLEOTIDE SEQUENCE [LARGE SCALE GENOMIC DNA]</scope>
    <source>
        <strain evidence="2 3">SAORIC-165</strain>
    </source>
</reference>
<keyword evidence="1" id="KW-0472">Membrane</keyword>
<sequence length="168" mass="19297">MKQKLIFILLPLVCIIGFLMWWFSTTQVLLRRSADLIDCVRMEKDTGRIQRAFKAENLRDLVASAITITYPQMESTFSHSRSSNEPITLSEDRAKTTLLYLTEMAEWITVENESIEVLKTDDKSAEVKVSFDLAAKLKGKPEQSSAMQGTFSFQYVNNRWLVDQATFE</sequence>
<protein>
    <recommendedName>
        <fullName evidence="4">SnoaL-like domain-containing protein</fullName>
    </recommendedName>
</protein>
<evidence type="ECO:0008006" key="4">
    <source>
        <dbReference type="Google" id="ProtNLM"/>
    </source>
</evidence>
<evidence type="ECO:0000313" key="3">
    <source>
        <dbReference type="Proteomes" id="UP000239907"/>
    </source>
</evidence>
<dbReference type="EMBL" id="MQWA01000001">
    <property type="protein sequence ID" value="PQJ30071.1"/>
    <property type="molecule type" value="Genomic_DNA"/>
</dbReference>